<dbReference type="OrthoDB" id="1492409at2"/>
<organism evidence="2 3">
    <name type="scientific">Cyclobacterium marinum (strain ATCC 25205 / DSM 745 / LMG 13164 / NCIMB 1802)</name>
    <name type="common">Flectobacillus marinus</name>
    <dbReference type="NCBI Taxonomy" id="880070"/>
    <lineage>
        <taxon>Bacteria</taxon>
        <taxon>Pseudomonadati</taxon>
        <taxon>Bacteroidota</taxon>
        <taxon>Cytophagia</taxon>
        <taxon>Cytophagales</taxon>
        <taxon>Cyclobacteriaceae</taxon>
        <taxon>Cyclobacterium</taxon>
    </lineage>
</organism>
<accession>G0IUQ8</accession>
<keyword evidence="3" id="KW-1185">Reference proteome</keyword>
<feature type="signal peptide" evidence="1">
    <location>
        <begin position="1"/>
        <end position="19"/>
    </location>
</feature>
<sequence>MKALATLFLVIGMSYSSFAWDKSLKEVSSVETQEQRFIIKLADSIGKVRISIYDKNNFIISRNFFTVDGPQNIPFNLSSVPEGQYRVKLETKEEAQSFEINSFKKVEKKLLAYAKPIDDNSFNLKVLGLTDSGTEVTIYRTDHKVLLKDKIQEEGGFSKNYKLKFLKLHQVYLKVENEGKKKFLYFD</sequence>
<proteinExistence type="predicted"/>
<protein>
    <recommendedName>
        <fullName evidence="4">Secretion system C-terminal sorting domain-containing protein</fullName>
    </recommendedName>
</protein>
<evidence type="ECO:0000313" key="3">
    <source>
        <dbReference type="Proteomes" id="UP000001635"/>
    </source>
</evidence>
<dbReference type="EMBL" id="CP002955">
    <property type="protein sequence ID" value="AEL25450.1"/>
    <property type="molecule type" value="Genomic_DNA"/>
</dbReference>
<evidence type="ECO:0000313" key="2">
    <source>
        <dbReference type="EMBL" id="AEL25450.1"/>
    </source>
</evidence>
<dbReference type="RefSeq" id="WP_014019745.1">
    <property type="nucleotide sequence ID" value="NC_015914.1"/>
</dbReference>
<reference evidence="3" key="1">
    <citation type="submission" date="2011-07" db="EMBL/GenBank/DDBJ databases">
        <title>The complete genome of Cyclobacterium marinum DSM 745.</title>
        <authorList>
            <person name="Lucas S."/>
            <person name="Han J."/>
            <person name="Lapidus A."/>
            <person name="Bruce D."/>
            <person name="Goodwin L."/>
            <person name="Pitluck S."/>
            <person name="Peters L."/>
            <person name="Kyrpides N."/>
            <person name="Mavromatis K."/>
            <person name="Ivanova N."/>
            <person name="Ovchinnikova G."/>
            <person name="Chertkov O."/>
            <person name="Detter J.C."/>
            <person name="Tapia R."/>
            <person name="Han C."/>
            <person name="Land M."/>
            <person name="Hauser L."/>
            <person name="Markowitz V."/>
            <person name="Cheng J.-F."/>
            <person name="Hugenholtz P."/>
            <person name="Woyke T."/>
            <person name="Wu D."/>
            <person name="Tindall B."/>
            <person name="Schuetze A."/>
            <person name="Brambilla E."/>
            <person name="Klenk H.-P."/>
            <person name="Eisen J.A."/>
        </authorList>
    </citation>
    <scope>NUCLEOTIDE SEQUENCE [LARGE SCALE GENOMIC DNA]</scope>
    <source>
        <strain evidence="3">ATCC 25205 / DSM 745 / LMG 13164 / NCIMB 1802</strain>
    </source>
</reference>
<dbReference type="Pfam" id="PF11589">
    <property type="entry name" value="DUF3244"/>
    <property type="match status" value="1"/>
</dbReference>
<keyword evidence="1" id="KW-0732">Signal</keyword>
<gene>
    <name evidence="2" type="ordered locus">Cycma_1696</name>
</gene>
<dbReference type="Proteomes" id="UP000001635">
    <property type="component" value="Chromosome"/>
</dbReference>
<dbReference type="HOGENOM" id="CLU_119397_0_0_10"/>
<name>G0IUQ8_CYCMS</name>
<evidence type="ECO:0008006" key="4">
    <source>
        <dbReference type="Google" id="ProtNLM"/>
    </source>
</evidence>
<dbReference type="AlphaFoldDB" id="G0IUQ8"/>
<feature type="chain" id="PRO_5003401245" description="Secretion system C-terminal sorting domain-containing protein" evidence="1">
    <location>
        <begin position="20"/>
        <end position="187"/>
    </location>
</feature>
<dbReference type="KEGG" id="cmr:Cycma_1696"/>
<dbReference type="InterPro" id="IPR021638">
    <property type="entry name" value="DUF3244"/>
</dbReference>
<evidence type="ECO:0000256" key="1">
    <source>
        <dbReference type="SAM" id="SignalP"/>
    </source>
</evidence>